<evidence type="ECO:0000313" key="1">
    <source>
        <dbReference type="EMBL" id="OWY96811.1"/>
    </source>
</evidence>
<sequence>MNGLLYTMPIPDHPTPNRAICFAAKEALVIANILDPSGKKKLIINTRYQGLVHSMASHRGKARWVDRWQQNQWRKTNGQRVVNRDVIQVLVAAEMYRSQTMWHFIDKHNTPEWMMKLHQQTHEEAKRMARRFLEEK</sequence>
<dbReference type="STRING" id="4795.A0A225UV25"/>
<dbReference type="GO" id="GO:0003676">
    <property type="term" value="F:nucleic acid binding"/>
    <property type="evidence" value="ECO:0007669"/>
    <property type="project" value="InterPro"/>
</dbReference>
<dbReference type="EMBL" id="NBNE01011194">
    <property type="protein sequence ID" value="OWY96811.1"/>
    <property type="molecule type" value="Genomic_DNA"/>
</dbReference>
<protein>
    <submittedName>
        <fullName evidence="1">Ribonuclease</fullName>
    </submittedName>
</protein>
<proteinExistence type="predicted"/>
<dbReference type="SUPFAM" id="SSF53098">
    <property type="entry name" value="Ribonuclease H-like"/>
    <property type="match status" value="1"/>
</dbReference>
<dbReference type="Gene3D" id="3.30.420.10">
    <property type="entry name" value="Ribonuclease H-like superfamily/Ribonuclease H"/>
    <property type="match status" value="1"/>
</dbReference>
<reference evidence="2" key="1">
    <citation type="submission" date="2017-03" db="EMBL/GenBank/DDBJ databases">
        <title>Phytopthora megakarya and P. palmivora, two closely related causual agents of cacao black pod achieved similar genome size and gene model numbers by different mechanisms.</title>
        <authorList>
            <person name="Ali S."/>
            <person name="Shao J."/>
            <person name="Larry D.J."/>
            <person name="Kronmiller B."/>
            <person name="Shen D."/>
            <person name="Strem M.D."/>
            <person name="Melnick R.L."/>
            <person name="Guiltinan M.J."/>
            <person name="Tyler B.M."/>
            <person name="Meinhardt L.W."/>
            <person name="Bailey B.A."/>
        </authorList>
    </citation>
    <scope>NUCLEOTIDE SEQUENCE [LARGE SCALE GENOMIC DNA]</scope>
    <source>
        <strain evidence="2">zdho120</strain>
    </source>
</reference>
<gene>
    <name evidence="1" type="ORF">PHMEG_00032826</name>
</gene>
<organism evidence="1 2">
    <name type="scientific">Phytophthora megakarya</name>
    <dbReference type="NCBI Taxonomy" id="4795"/>
    <lineage>
        <taxon>Eukaryota</taxon>
        <taxon>Sar</taxon>
        <taxon>Stramenopiles</taxon>
        <taxon>Oomycota</taxon>
        <taxon>Peronosporomycetes</taxon>
        <taxon>Peronosporales</taxon>
        <taxon>Peronosporaceae</taxon>
        <taxon>Phytophthora</taxon>
    </lineage>
</organism>
<keyword evidence="2" id="KW-1185">Reference proteome</keyword>
<name>A0A225UV25_9STRA</name>
<evidence type="ECO:0000313" key="2">
    <source>
        <dbReference type="Proteomes" id="UP000198211"/>
    </source>
</evidence>
<accession>A0A225UV25</accession>
<comment type="caution">
    <text evidence="1">The sequence shown here is derived from an EMBL/GenBank/DDBJ whole genome shotgun (WGS) entry which is preliminary data.</text>
</comment>
<dbReference type="Proteomes" id="UP000198211">
    <property type="component" value="Unassembled WGS sequence"/>
</dbReference>
<dbReference type="OrthoDB" id="90239at2759"/>
<dbReference type="InterPro" id="IPR036397">
    <property type="entry name" value="RNaseH_sf"/>
</dbReference>
<dbReference type="AlphaFoldDB" id="A0A225UV25"/>
<dbReference type="InterPro" id="IPR012337">
    <property type="entry name" value="RNaseH-like_sf"/>
</dbReference>